<protein>
    <submittedName>
        <fullName evidence="2">RAB3GAP2_N domain-containing protein</fullName>
    </submittedName>
</protein>
<dbReference type="Pfam" id="PF15907">
    <property type="entry name" value="Itfg2"/>
    <property type="match status" value="1"/>
</dbReference>
<organism evidence="1 2">
    <name type="scientific">Strongyloides venezuelensis</name>
    <name type="common">Threadworm</name>
    <dbReference type="NCBI Taxonomy" id="75913"/>
    <lineage>
        <taxon>Eukaryota</taxon>
        <taxon>Metazoa</taxon>
        <taxon>Ecdysozoa</taxon>
        <taxon>Nematoda</taxon>
        <taxon>Chromadorea</taxon>
        <taxon>Rhabditida</taxon>
        <taxon>Tylenchina</taxon>
        <taxon>Panagrolaimomorpha</taxon>
        <taxon>Strongyloidoidea</taxon>
        <taxon>Strongyloididae</taxon>
        <taxon>Strongyloides</taxon>
    </lineage>
</organism>
<evidence type="ECO:0000313" key="1">
    <source>
        <dbReference type="Proteomes" id="UP000035680"/>
    </source>
</evidence>
<dbReference type="WBParaSite" id="SVE_0961500.1">
    <property type="protein sequence ID" value="SVE_0961500.1"/>
    <property type="gene ID" value="SVE_0961500"/>
</dbReference>
<dbReference type="AlphaFoldDB" id="A0A0K0FKQ1"/>
<name>A0A0K0FKQ1_STRVS</name>
<dbReference type="STRING" id="75913.A0A0K0FKQ1"/>
<dbReference type="Proteomes" id="UP000035680">
    <property type="component" value="Unassembled WGS sequence"/>
</dbReference>
<dbReference type="InterPro" id="IPR031793">
    <property type="entry name" value="KICSTOR_ITFG2"/>
</dbReference>
<proteinExistence type="predicted"/>
<dbReference type="InterPro" id="IPR036322">
    <property type="entry name" value="WD40_repeat_dom_sf"/>
</dbReference>
<evidence type="ECO:0000313" key="2">
    <source>
        <dbReference type="WBParaSite" id="SVE_0961500.1"/>
    </source>
</evidence>
<reference evidence="2" key="2">
    <citation type="submission" date="2015-08" db="UniProtKB">
        <authorList>
            <consortium name="WormBaseParasite"/>
        </authorList>
    </citation>
    <scope>IDENTIFICATION</scope>
</reference>
<keyword evidence="1" id="KW-1185">Reference proteome</keyword>
<dbReference type="PANTHER" id="PTHR16317">
    <property type="entry name" value="INTEGRIN ALPHA REPEAT DOMAIN-CONTAINING"/>
    <property type="match status" value="1"/>
</dbReference>
<dbReference type="SUPFAM" id="SSF50978">
    <property type="entry name" value="WD40 repeat-like"/>
    <property type="match status" value="1"/>
</dbReference>
<accession>A0A0K0FKQ1</accession>
<sequence length="372" mass="42628">MQDITGKNMKKIKLKTKVTSIVFVEEKISENLLYKWLITGDEGGEVRIQVIGDNQKTELFTLTSVDLDTHITCICVADLRNESRKEIVVISANGTLCGYTFPLLDKLSDPSVPESISLLQPVISIHQTMLPNIISAFINDVTSVNGKELYVMMTDRVIRSYRFNNRYNKFIPTRKWDLLINIDAWSIGCDFKHNFFHYAQLTVRGQYNRLVVDFQSQGIVAAHKVQKQRNINTNENTLYLAMMPAFVYCPIKQWTKIAVSNFSSRTYHYLLLPDNYYVTCMAACSSQKTDQSYAVCVNDSGVVLIYSWKCPLETSIAPIYRSFVGADVKKIYIYPLNTESIAAIFLNYLGNITYAEYYYSDRTSPIYLINDF</sequence>
<reference evidence="1" key="1">
    <citation type="submission" date="2014-07" db="EMBL/GenBank/DDBJ databases">
        <authorList>
            <person name="Martin A.A"/>
            <person name="De Silva N."/>
        </authorList>
    </citation>
    <scope>NUCLEOTIDE SEQUENCE</scope>
</reference>
<dbReference type="PANTHER" id="PTHR16317:SF1">
    <property type="entry name" value="KICSTOR COMPLEX PROTEIN ITFG2"/>
    <property type="match status" value="1"/>
</dbReference>
<dbReference type="GO" id="GO:0032006">
    <property type="term" value="P:regulation of TOR signaling"/>
    <property type="evidence" value="ECO:0007669"/>
    <property type="project" value="TreeGrafter"/>
</dbReference>